<dbReference type="STRING" id="60547.GCA_000751215_03005"/>
<evidence type="ECO:0000313" key="3">
    <source>
        <dbReference type="EMBL" id="KDR38490.1"/>
    </source>
</evidence>
<keyword evidence="4" id="KW-1185">Reference proteome</keyword>
<feature type="region of interest" description="Disordered" evidence="1">
    <location>
        <begin position="1"/>
        <end position="77"/>
    </location>
</feature>
<accession>A0A069PCY5</accession>
<reference evidence="3 4" key="1">
    <citation type="submission" date="2014-03" db="EMBL/GenBank/DDBJ databases">
        <title>Draft Genome Sequences of Four Burkholderia Strains.</title>
        <authorList>
            <person name="Liu X.Y."/>
            <person name="Li C.X."/>
            <person name="Xu J.H."/>
        </authorList>
    </citation>
    <scope>NUCLEOTIDE SEQUENCE [LARGE SCALE GENOMIC DNA]</scope>
    <source>
        <strain evidence="3 4">DSM 50014</strain>
    </source>
</reference>
<dbReference type="InterPro" id="IPR043605">
    <property type="entry name" value="DUF883_C"/>
</dbReference>
<feature type="compositionally biased region" description="Polar residues" evidence="1">
    <location>
        <begin position="53"/>
        <end position="62"/>
    </location>
</feature>
<dbReference type="RefSeq" id="WP_035931929.1">
    <property type="nucleotide sequence ID" value="NZ_CADFFX010000056.1"/>
</dbReference>
<evidence type="ECO:0000313" key="4">
    <source>
        <dbReference type="Proteomes" id="UP000027466"/>
    </source>
</evidence>
<organism evidence="3 4">
    <name type="scientific">Caballeronia glathei</name>
    <dbReference type="NCBI Taxonomy" id="60547"/>
    <lineage>
        <taxon>Bacteria</taxon>
        <taxon>Pseudomonadati</taxon>
        <taxon>Pseudomonadota</taxon>
        <taxon>Betaproteobacteria</taxon>
        <taxon>Burkholderiales</taxon>
        <taxon>Burkholderiaceae</taxon>
        <taxon>Caballeronia</taxon>
    </lineage>
</organism>
<feature type="compositionally biased region" description="Low complexity" evidence="1">
    <location>
        <begin position="21"/>
        <end position="34"/>
    </location>
</feature>
<name>A0A069PCY5_9BURK</name>
<protein>
    <recommendedName>
        <fullName evidence="2">DUF883 domain-containing protein</fullName>
    </recommendedName>
</protein>
<proteinExistence type="predicted"/>
<evidence type="ECO:0000256" key="1">
    <source>
        <dbReference type="SAM" id="MobiDB-lite"/>
    </source>
</evidence>
<dbReference type="AlphaFoldDB" id="A0A069PCY5"/>
<feature type="domain" description="DUF883" evidence="2">
    <location>
        <begin position="104"/>
        <end position="132"/>
    </location>
</feature>
<dbReference type="Pfam" id="PF19029">
    <property type="entry name" value="DUF883_C"/>
    <property type="match status" value="1"/>
</dbReference>
<comment type="caution">
    <text evidence="3">The sequence shown here is derived from an EMBL/GenBank/DDBJ whole genome shotgun (WGS) entry which is preliminary data.</text>
</comment>
<gene>
    <name evidence="3" type="ORF">BG61_39865</name>
</gene>
<sequence>MVDDSTSESPAASGGKGEGPNATNATNAANAGGAQRPKPRISATGVPAGGTGSDTADPNTSAGDAEDAQASHGGKPYRLTVVKGKLSDAQEALRQQYRIASDTTDDFVHENPWKAVAFAALTGIIVGMLAAR</sequence>
<dbReference type="EMBL" id="JFHC01000088">
    <property type="protein sequence ID" value="KDR38490.1"/>
    <property type="molecule type" value="Genomic_DNA"/>
</dbReference>
<dbReference type="Proteomes" id="UP000027466">
    <property type="component" value="Unassembled WGS sequence"/>
</dbReference>
<evidence type="ECO:0000259" key="2">
    <source>
        <dbReference type="Pfam" id="PF19029"/>
    </source>
</evidence>